<gene>
    <name evidence="1" type="ORF">mPipKuh1_009079</name>
</gene>
<dbReference type="AlphaFoldDB" id="A0A7J7UGF7"/>
<organism evidence="1 2">
    <name type="scientific">Pipistrellus kuhlii</name>
    <name type="common">Kuhl's pipistrelle</name>
    <dbReference type="NCBI Taxonomy" id="59472"/>
    <lineage>
        <taxon>Eukaryota</taxon>
        <taxon>Metazoa</taxon>
        <taxon>Chordata</taxon>
        <taxon>Craniata</taxon>
        <taxon>Vertebrata</taxon>
        <taxon>Euteleostomi</taxon>
        <taxon>Mammalia</taxon>
        <taxon>Eutheria</taxon>
        <taxon>Laurasiatheria</taxon>
        <taxon>Chiroptera</taxon>
        <taxon>Yangochiroptera</taxon>
        <taxon>Vespertilionidae</taxon>
        <taxon>Pipistrellus</taxon>
    </lineage>
</organism>
<keyword evidence="2" id="KW-1185">Reference proteome</keyword>
<dbReference type="EMBL" id="JACAGB010000020">
    <property type="protein sequence ID" value="KAF6311881.1"/>
    <property type="molecule type" value="Genomic_DNA"/>
</dbReference>
<reference evidence="1 2" key="1">
    <citation type="journal article" date="2020" name="Nature">
        <title>Six reference-quality genomes reveal evolution of bat adaptations.</title>
        <authorList>
            <person name="Jebb D."/>
            <person name="Huang Z."/>
            <person name="Pippel M."/>
            <person name="Hughes G.M."/>
            <person name="Lavrichenko K."/>
            <person name="Devanna P."/>
            <person name="Winkler S."/>
            <person name="Jermiin L.S."/>
            <person name="Skirmuntt E.C."/>
            <person name="Katzourakis A."/>
            <person name="Burkitt-Gray L."/>
            <person name="Ray D.A."/>
            <person name="Sullivan K.A.M."/>
            <person name="Roscito J.G."/>
            <person name="Kirilenko B.M."/>
            <person name="Davalos L.M."/>
            <person name="Corthals A.P."/>
            <person name="Power M.L."/>
            <person name="Jones G."/>
            <person name="Ransome R.D."/>
            <person name="Dechmann D.K.N."/>
            <person name="Locatelli A.G."/>
            <person name="Puechmaille S.J."/>
            <person name="Fedrigo O."/>
            <person name="Jarvis E.D."/>
            <person name="Hiller M."/>
            <person name="Vernes S.C."/>
            <person name="Myers E.W."/>
            <person name="Teeling E.C."/>
        </authorList>
    </citation>
    <scope>NUCLEOTIDE SEQUENCE [LARGE SCALE GENOMIC DNA]</scope>
    <source>
        <strain evidence="1">MPipKuh1</strain>
        <tissue evidence="1">Flight muscle</tissue>
    </source>
</reference>
<name>A0A7J7UGF7_PIPKU</name>
<evidence type="ECO:0000313" key="1">
    <source>
        <dbReference type="EMBL" id="KAF6311881.1"/>
    </source>
</evidence>
<evidence type="ECO:0000313" key="2">
    <source>
        <dbReference type="Proteomes" id="UP000558488"/>
    </source>
</evidence>
<dbReference type="Proteomes" id="UP000558488">
    <property type="component" value="Unassembled WGS sequence"/>
</dbReference>
<accession>A0A7J7UGF7</accession>
<comment type="caution">
    <text evidence="1">The sequence shown here is derived from an EMBL/GenBank/DDBJ whole genome shotgun (WGS) entry which is preliminary data.</text>
</comment>
<protein>
    <submittedName>
        <fullName evidence="1">Uncharacterized protein</fullName>
    </submittedName>
</protein>
<proteinExistence type="predicted"/>
<sequence>MNKRILLKMGSGITRKRTERASHRGWLPAQSAGFPAWEASSFATCCWSAWVIALRGGCGGTRERGVAAGIWQDALQLRFESVHPEKRLFDHDLASVAPTVCTSLSVVLSILGILLDQHLQKQPKSSERRTARGEGACFPRGTLLVTGGSLTDTSRSATCDMVLKRPAFLWVFVL</sequence>